<reference evidence="2" key="1">
    <citation type="journal article" date="2019" name="Int. J. Syst. Evol. Microbiol.">
        <title>The Global Catalogue of Microorganisms (GCM) 10K type strain sequencing project: providing services to taxonomists for standard genome sequencing and annotation.</title>
        <authorList>
            <consortium name="The Broad Institute Genomics Platform"/>
            <consortium name="The Broad Institute Genome Sequencing Center for Infectious Disease"/>
            <person name="Wu L."/>
            <person name="Ma J."/>
        </authorList>
    </citation>
    <scope>NUCLEOTIDE SEQUENCE [LARGE SCALE GENOMIC DNA]</scope>
    <source>
        <strain evidence="2">JCM 12165</strain>
    </source>
</reference>
<keyword evidence="2" id="KW-1185">Reference proteome</keyword>
<dbReference type="EMBL" id="JBHSGK010000003">
    <property type="protein sequence ID" value="MFC4735394.1"/>
    <property type="molecule type" value="Genomic_DNA"/>
</dbReference>
<evidence type="ECO:0000313" key="2">
    <source>
        <dbReference type="Proteomes" id="UP001595896"/>
    </source>
</evidence>
<sequence>MWMLILLAAAAAAAAIGGWISFERRRRRVKAKLYDRAYYTVARFSNRTRKPGA</sequence>
<organism evidence="1 2">
    <name type="scientific">Bacillus daqingensis</name>
    <dbReference type="NCBI Taxonomy" id="872396"/>
    <lineage>
        <taxon>Bacteria</taxon>
        <taxon>Bacillati</taxon>
        <taxon>Bacillota</taxon>
        <taxon>Bacilli</taxon>
        <taxon>Bacillales</taxon>
        <taxon>Bacillaceae</taxon>
        <taxon>Bacillus</taxon>
    </lineage>
</organism>
<protein>
    <submittedName>
        <fullName evidence="1">Uncharacterized protein</fullName>
    </submittedName>
</protein>
<name>A0ABV9NTV3_9BACI</name>
<dbReference type="RefSeq" id="WP_377908018.1">
    <property type="nucleotide sequence ID" value="NZ_JBHSGK010000003.1"/>
</dbReference>
<dbReference type="Proteomes" id="UP001595896">
    <property type="component" value="Unassembled WGS sequence"/>
</dbReference>
<gene>
    <name evidence="1" type="ORF">ACFO4L_02240</name>
</gene>
<proteinExistence type="predicted"/>
<comment type="caution">
    <text evidence="1">The sequence shown here is derived from an EMBL/GenBank/DDBJ whole genome shotgun (WGS) entry which is preliminary data.</text>
</comment>
<evidence type="ECO:0000313" key="1">
    <source>
        <dbReference type="EMBL" id="MFC4735394.1"/>
    </source>
</evidence>
<accession>A0ABV9NTV3</accession>